<dbReference type="HAMAP" id="MF_00339">
    <property type="entry name" value="Phosphofructokinase_I_B1"/>
    <property type="match status" value="1"/>
</dbReference>
<reference evidence="19" key="1">
    <citation type="submission" date="2017-11" db="EMBL/GenBank/DDBJ databases">
        <title>Complete Genome Sequence of Kyrpidia sp. Strain EA-1, a thermophilic, hydrogen-oxidizing Bacterium, isolated from the Azores.</title>
        <authorList>
            <person name="Reiner J.E."/>
            <person name="Lapp C.J."/>
            <person name="Bunk B."/>
            <person name="Gescher J."/>
        </authorList>
    </citation>
    <scope>NUCLEOTIDE SEQUENCE [LARGE SCALE GENOMIC DNA]</scope>
    <source>
        <strain evidence="19">EA-1</strain>
    </source>
</reference>
<evidence type="ECO:0000256" key="6">
    <source>
        <dbReference type="ARBA" id="ARBA00022533"/>
    </source>
</evidence>
<dbReference type="FunFam" id="3.40.50.450:FF:000001">
    <property type="entry name" value="ATP-dependent 6-phosphofructokinase"/>
    <property type="match status" value="1"/>
</dbReference>
<dbReference type="InterPro" id="IPR035966">
    <property type="entry name" value="PKF_sf"/>
</dbReference>
<evidence type="ECO:0000256" key="3">
    <source>
        <dbReference type="ARBA" id="ARBA00004496"/>
    </source>
</evidence>
<feature type="binding site" description="in other chain" evidence="15">
    <location>
        <position position="154"/>
    </location>
    <ligand>
        <name>ADP</name>
        <dbReference type="ChEBI" id="CHEBI:456216"/>
        <note>allosteric activator; ligand shared between dimeric partners</note>
    </ligand>
</feature>
<dbReference type="PANTHER" id="PTHR13697:SF4">
    <property type="entry name" value="ATP-DEPENDENT 6-PHOSPHOFRUCTOKINASE"/>
    <property type="match status" value="1"/>
</dbReference>
<feature type="binding site" evidence="15">
    <location>
        <position position="162"/>
    </location>
    <ligand>
        <name>substrate</name>
        <note>ligand shared between dimeric partners</note>
    </ligand>
</feature>
<keyword evidence="7 15" id="KW-0808">Transferase</keyword>
<dbReference type="Gene3D" id="3.40.50.450">
    <property type="match status" value="1"/>
</dbReference>
<evidence type="ECO:0000256" key="7">
    <source>
        <dbReference type="ARBA" id="ARBA00022679"/>
    </source>
</evidence>
<dbReference type="SUPFAM" id="SSF53784">
    <property type="entry name" value="Phosphofructokinase"/>
    <property type="match status" value="1"/>
</dbReference>
<feature type="binding site" description="in other chain" evidence="15">
    <location>
        <begin position="213"/>
        <end position="215"/>
    </location>
    <ligand>
        <name>ADP</name>
        <dbReference type="ChEBI" id="CHEBI:456216"/>
        <note>allosteric activator; ligand shared between dimeric partners</note>
    </ligand>
</feature>
<dbReference type="EMBL" id="CP024955">
    <property type="protein sequence ID" value="ATY85580.1"/>
    <property type="molecule type" value="Genomic_DNA"/>
</dbReference>
<comment type="similarity">
    <text evidence="15">Belongs to the phosphofructokinase type A (PFKA) family. ATP-dependent PFK group I subfamily. Prokaryotic clade 'B1' sub-subfamily.</text>
</comment>
<keyword evidence="10 15" id="KW-0418">Kinase</keyword>
<keyword evidence="13 15" id="KW-0324">Glycolysis</keyword>
<comment type="activity regulation">
    <text evidence="15">Allosterically activated by ADP and other diphosphonucleosides, and allosterically inhibited by phosphoenolpyruvate.</text>
</comment>
<evidence type="ECO:0000313" key="20">
    <source>
        <dbReference type="Proteomes" id="UP000502196"/>
    </source>
</evidence>
<dbReference type="UniPathway" id="UPA00109">
    <property type="reaction ID" value="UER00182"/>
</dbReference>
<evidence type="ECO:0000256" key="5">
    <source>
        <dbReference type="ARBA" id="ARBA00022490"/>
    </source>
</evidence>
<dbReference type="NCBIfam" id="TIGR02482">
    <property type="entry name" value="PFKA_ATP"/>
    <property type="match status" value="1"/>
</dbReference>
<dbReference type="Pfam" id="PF00365">
    <property type="entry name" value="PFK"/>
    <property type="match status" value="1"/>
</dbReference>
<keyword evidence="9 15" id="KW-0547">Nucleotide-binding</keyword>
<dbReference type="InterPro" id="IPR012828">
    <property type="entry name" value="PFKA_ATP_prok"/>
</dbReference>
<dbReference type="PIRSF" id="PIRSF000532">
    <property type="entry name" value="ATP_PFK_prok"/>
    <property type="match status" value="1"/>
</dbReference>
<comment type="pathway">
    <text evidence="4 15">Carbohydrate degradation; glycolysis; D-glyceraldehyde 3-phosphate and glycerone phosphate from D-glucose: step 3/4.</text>
</comment>
<evidence type="ECO:0000256" key="2">
    <source>
        <dbReference type="ARBA" id="ARBA00002659"/>
    </source>
</evidence>
<evidence type="ECO:0000256" key="13">
    <source>
        <dbReference type="ARBA" id="ARBA00023152"/>
    </source>
</evidence>
<evidence type="ECO:0000313" key="19">
    <source>
        <dbReference type="Proteomes" id="UP000231932"/>
    </source>
</evidence>
<dbReference type="NCBIfam" id="NF002872">
    <property type="entry name" value="PRK03202.1"/>
    <property type="match status" value="1"/>
</dbReference>
<dbReference type="PRINTS" id="PR00476">
    <property type="entry name" value="PHFRCTKINASE"/>
</dbReference>
<dbReference type="RefSeq" id="WP_100668347.1">
    <property type="nucleotide sequence ID" value="NZ_CP024955.1"/>
</dbReference>
<dbReference type="AlphaFoldDB" id="A0A2K8NAD6"/>
<evidence type="ECO:0000313" key="18">
    <source>
        <dbReference type="EMBL" id="CAB3394869.1"/>
    </source>
</evidence>
<dbReference type="GO" id="GO:0042802">
    <property type="term" value="F:identical protein binding"/>
    <property type="evidence" value="ECO:0007669"/>
    <property type="project" value="TreeGrafter"/>
</dbReference>
<dbReference type="GO" id="GO:0005524">
    <property type="term" value="F:ATP binding"/>
    <property type="evidence" value="ECO:0007669"/>
    <property type="project" value="UniProtKB-UniRule"/>
</dbReference>
<evidence type="ECO:0000256" key="8">
    <source>
        <dbReference type="ARBA" id="ARBA00022723"/>
    </source>
</evidence>
<dbReference type="PANTHER" id="PTHR13697">
    <property type="entry name" value="PHOSPHOFRUCTOKINASE"/>
    <property type="match status" value="1"/>
</dbReference>
<evidence type="ECO:0000313" key="17">
    <source>
        <dbReference type="EMBL" id="ATY85580.1"/>
    </source>
</evidence>
<dbReference type="InterPro" id="IPR022953">
    <property type="entry name" value="ATP_PFK"/>
</dbReference>
<keyword evidence="12 15" id="KW-0460">Magnesium</keyword>
<feature type="binding site" description="in other chain" evidence="15">
    <location>
        <begin position="185"/>
        <end position="187"/>
    </location>
    <ligand>
        <name>ADP</name>
        <dbReference type="ChEBI" id="CHEBI:456216"/>
        <note>allosteric activator; ligand shared between dimeric partners</note>
    </ligand>
</feature>
<dbReference type="GO" id="GO:0046872">
    <property type="term" value="F:metal ion binding"/>
    <property type="evidence" value="ECO:0007669"/>
    <property type="project" value="UniProtKB-KW"/>
</dbReference>
<evidence type="ECO:0000256" key="10">
    <source>
        <dbReference type="ARBA" id="ARBA00022777"/>
    </source>
</evidence>
<evidence type="ECO:0000256" key="15">
    <source>
        <dbReference type="HAMAP-Rule" id="MF_00339"/>
    </source>
</evidence>
<feature type="binding site" description="in other chain" evidence="15">
    <location>
        <begin position="169"/>
        <end position="171"/>
    </location>
    <ligand>
        <name>substrate</name>
        <note>ligand shared between dimeric partners</note>
    </ligand>
</feature>
<feature type="binding site" evidence="15">
    <location>
        <position position="103"/>
    </location>
    <ligand>
        <name>Mg(2+)</name>
        <dbReference type="ChEBI" id="CHEBI:18420"/>
        <note>catalytic</note>
    </ligand>
</feature>
<sequence length="319" mass="33950">MQTIGVLTSGGDAPGMNAAIRAVVRMGIYRGLKVVGIRKGYSGLLAGDFVDMDLGSVADIIHRGGTILQTARCDAFKTEEGQRQAVERLATRGIEGVVVIGGDGSFRGAVELAKRGIATVGVPGTIDNDIAGTDTTIGFDTAVNTVIEAVDKIRDTATSHERTFLVEVMGRRAGDIALSAGLACGAETILIPEEEYSIDEIVERLKRSFNRGKRHSILVVAEGVGSAMDIADKIRERIGWEMRVTVLGHIQRGGSPTAADRVLASRMGAMAVELLLQGHSAKMVGIQNRRLVAIDMEEAVARPHRPDLGLFDLARILAI</sequence>
<reference evidence="17" key="2">
    <citation type="journal article" date="2018" name="Genome Announc.">
        <title>Complete Genome Sequence of Kyrpidia sp. Strain EA-1, a Thermophilic Knallgas Bacterium, Isolated from the Azores.</title>
        <authorList>
            <person name="Reiner J.E."/>
            <person name="Lapp C.J."/>
            <person name="Bunk B."/>
            <person name="Sproer C."/>
            <person name="Overmann J."/>
            <person name="Gescher J."/>
        </authorList>
    </citation>
    <scope>NUCLEOTIDE SEQUENCE</scope>
    <source>
        <strain evidence="17">EA-1</strain>
    </source>
</reference>
<feature type="binding site" evidence="15">
    <location>
        <position position="11"/>
    </location>
    <ligand>
        <name>ATP</name>
        <dbReference type="ChEBI" id="CHEBI:30616"/>
    </ligand>
</feature>
<feature type="binding site" evidence="15">
    <location>
        <begin position="72"/>
        <end position="73"/>
    </location>
    <ligand>
        <name>ATP</name>
        <dbReference type="ChEBI" id="CHEBI:30616"/>
    </ligand>
</feature>
<feature type="binding site" evidence="15">
    <location>
        <position position="243"/>
    </location>
    <ligand>
        <name>substrate</name>
        <note>ligand shared between dimeric partners</note>
    </ligand>
</feature>
<keyword evidence="6 15" id="KW-0021">Allosteric enzyme</keyword>
<feature type="binding site" description="in other chain" evidence="15">
    <location>
        <position position="211"/>
    </location>
    <ligand>
        <name>ADP</name>
        <dbReference type="ChEBI" id="CHEBI:456216"/>
        <note>allosteric activator; ligand shared between dimeric partners</note>
    </ligand>
</feature>
<dbReference type="GO" id="GO:0030388">
    <property type="term" value="P:fructose 1,6-bisphosphate metabolic process"/>
    <property type="evidence" value="ECO:0007669"/>
    <property type="project" value="TreeGrafter"/>
</dbReference>
<dbReference type="GO" id="GO:0016208">
    <property type="term" value="F:AMP binding"/>
    <property type="evidence" value="ECO:0007669"/>
    <property type="project" value="TreeGrafter"/>
</dbReference>
<comment type="subcellular location">
    <subcellularLocation>
        <location evidence="3 15">Cytoplasm</location>
    </subcellularLocation>
</comment>
<accession>A0A2K8NAD6</accession>
<dbReference type="Proteomes" id="UP000231932">
    <property type="component" value="Chromosome"/>
</dbReference>
<keyword evidence="11 15" id="KW-0067">ATP-binding</keyword>
<dbReference type="FunFam" id="3.40.50.460:FF:000002">
    <property type="entry name" value="ATP-dependent 6-phosphofructokinase"/>
    <property type="match status" value="1"/>
</dbReference>
<dbReference type="GO" id="GO:0003872">
    <property type="term" value="F:6-phosphofructokinase activity"/>
    <property type="evidence" value="ECO:0007669"/>
    <property type="project" value="UniProtKB-UniRule"/>
</dbReference>
<reference evidence="18 20" key="3">
    <citation type="submission" date="2020-04" db="EMBL/GenBank/DDBJ databases">
        <authorList>
            <person name="Hogendoorn C."/>
        </authorList>
    </citation>
    <scope>NUCLEOTIDE SEQUENCE [LARGE SCALE GENOMIC DNA]</scope>
    <source>
        <strain evidence="18">COOX1</strain>
    </source>
</reference>
<dbReference type="InterPro" id="IPR012003">
    <property type="entry name" value="ATP_PFK_prok-type"/>
</dbReference>
<evidence type="ECO:0000256" key="4">
    <source>
        <dbReference type="ARBA" id="ARBA00004679"/>
    </source>
</evidence>
<name>A0A2K8NAD6_9BACL</name>
<dbReference type="OrthoDB" id="9802503at2"/>
<feature type="domain" description="Phosphofructokinase" evidence="16">
    <location>
        <begin position="4"/>
        <end position="275"/>
    </location>
</feature>
<feature type="binding site" description="in other chain" evidence="15">
    <location>
        <position position="222"/>
    </location>
    <ligand>
        <name>substrate</name>
        <note>ligand shared between dimeric partners</note>
    </ligand>
</feature>
<evidence type="ECO:0000256" key="11">
    <source>
        <dbReference type="ARBA" id="ARBA00022840"/>
    </source>
</evidence>
<dbReference type="InterPro" id="IPR000023">
    <property type="entry name" value="Phosphofructokinase_dom"/>
</dbReference>
<dbReference type="InterPro" id="IPR015912">
    <property type="entry name" value="Phosphofructokinase_CS"/>
</dbReference>
<evidence type="ECO:0000259" key="16">
    <source>
        <dbReference type="Pfam" id="PF00365"/>
    </source>
</evidence>
<comment type="subunit">
    <text evidence="15">Homotetramer.</text>
</comment>
<keyword evidence="5 15" id="KW-0963">Cytoplasm</keyword>
<organism evidence="17 19">
    <name type="scientific">Kyrpidia spormannii</name>
    <dbReference type="NCBI Taxonomy" id="2055160"/>
    <lineage>
        <taxon>Bacteria</taxon>
        <taxon>Bacillati</taxon>
        <taxon>Bacillota</taxon>
        <taxon>Bacilli</taxon>
        <taxon>Bacillales</taxon>
        <taxon>Alicyclobacillaceae</taxon>
        <taxon>Kyrpidia</taxon>
    </lineage>
</organism>
<feature type="binding site" evidence="15">
    <location>
        <begin position="21"/>
        <end position="25"/>
    </location>
    <ligand>
        <name>ADP</name>
        <dbReference type="ChEBI" id="CHEBI:456216"/>
        <note>allosteric activator; ligand shared between dimeric partners</note>
    </ligand>
</feature>
<evidence type="ECO:0000256" key="14">
    <source>
        <dbReference type="ARBA" id="ARBA00048070"/>
    </source>
</evidence>
<gene>
    <name evidence="15 17" type="primary">pfkA</name>
    <name evidence="18" type="ORF">COOX1_2632</name>
    <name evidence="17" type="ORF">CVV65_12120</name>
</gene>
<dbReference type="GO" id="GO:0005945">
    <property type="term" value="C:6-phosphofructokinase complex"/>
    <property type="evidence" value="ECO:0007669"/>
    <property type="project" value="TreeGrafter"/>
</dbReference>
<dbReference type="GO" id="GO:0061621">
    <property type="term" value="P:canonical glycolysis"/>
    <property type="evidence" value="ECO:0007669"/>
    <property type="project" value="TreeGrafter"/>
</dbReference>
<dbReference type="GO" id="GO:0006002">
    <property type="term" value="P:fructose 6-phosphate metabolic process"/>
    <property type="evidence" value="ECO:0007669"/>
    <property type="project" value="UniProtKB-UniRule"/>
</dbReference>
<dbReference type="Gene3D" id="3.40.50.460">
    <property type="entry name" value="Phosphofructokinase domain"/>
    <property type="match status" value="1"/>
</dbReference>
<dbReference type="PROSITE" id="PS00433">
    <property type="entry name" value="PHOSPHOFRUCTOKINASE"/>
    <property type="match status" value="1"/>
</dbReference>
<comment type="caution">
    <text evidence="15">Lacks conserved residue(s) required for the propagation of feature annotation.</text>
</comment>
<comment type="function">
    <text evidence="2 15">Catalyzes the phosphorylation of D-fructose 6-phosphate to fructose 1,6-bisphosphate by ATP, the first committing step of glycolysis.</text>
</comment>
<feature type="active site" description="Proton acceptor" evidence="15">
    <location>
        <position position="127"/>
    </location>
</feature>
<feature type="binding site" evidence="15">
    <location>
        <begin position="102"/>
        <end position="105"/>
    </location>
    <ligand>
        <name>ATP</name>
        <dbReference type="ChEBI" id="CHEBI:30616"/>
    </ligand>
</feature>
<keyword evidence="19" id="KW-1185">Reference proteome</keyword>
<keyword evidence="8 15" id="KW-0479">Metal-binding</keyword>
<feature type="binding site" description="in other chain" evidence="15">
    <location>
        <begin position="125"/>
        <end position="127"/>
    </location>
    <ligand>
        <name>substrate</name>
        <note>ligand shared between dimeric partners</note>
    </ligand>
</feature>
<dbReference type="GO" id="GO:0070095">
    <property type="term" value="F:fructose-6-phosphate binding"/>
    <property type="evidence" value="ECO:0007669"/>
    <property type="project" value="TreeGrafter"/>
</dbReference>
<dbReference type="EC" id="2.7.1.11" evidence="15"/>
<dbReference type="KEGG" id="kyr:CVV65_12120"/>
<comment type="cofactor">
    <cofactor evidence="1 15">
        <name>Mg(2+)</name>
        <dbReference type="ChEBI" id="CHEBI:18420"/>
    </cofactor>
</comment>
<protein>
    <recommendedName>
        <fullName evidence="15">ATP-dependent 6-phosphofructokinase</fullName>
        <shortName evidence="15">ATP-PFK</shortName>
        <shortName evidence="15">Phosphofructokinase</shortName>
        <ecNumber evidence="15">2.7.1.11</ecNumber>
    </recommendedName>
    <alternativeName>
        <fullName evidence="15">Phosphohexokinase</fullName>
    </alternativeName>
</protein>
<evidence type="ECO:0000256" key="1">
    <source>
        <dbReference type="ARBA" id="ARBA00001946"/>
    </source>
</evidence>
<evidence type="ECO:0000256" key="9">
    <source>
        <dbReference type="ARBA" id="ARBA00022741"/>
    </source>
</evidence>
<evidence type="ECO:0000256" key="12">
    <source>
        <dbReference type="ARBA" id="ARBA00022842"/>
    </source>
</evidence>
<dbReference type="EMBL" id="LR792683">
    <property type="protein sequence ID" value="CAB3394869.1"/>
    <property type="molecule type" value="Genomic_DNA"/>
</dbReference>
<dbReference type="Proteomes" id="UP000502196">
    <property type="component" value="Chromosome"/>
</dbReference>
<feature type="binding site" description="in other chain" evidence="15">
    <location>
        <begin position="249"/>
        <end position="252"/>
    </location>
    <ligand>
        <name>substrate</name>
        <note>ligand shared between dimeric partners</note>
    </ligand>
</feature>
<dbReference type="GO" id="GO:0048029">
    <property type="term" value="F:monosaccharide binding"/>
    <property type="evidence" value="ECO:0007669"/>
    <property type="project" value="TreeGrafter"/>
</dbReference>
<proteinExistence type="inferred from homology"/>
<comment type="catalytic activity">
    <reaction evidence="14 15">
        <text>beta-D-fructose 6-phosphate + ATP = beta-D-fructose 1,6-bisphosphate + ADP + H(+)</text>
        <dbReference type="Rhea" id="RHEA:16109"/>
        <dbReference type="ChEBI" id="CHEBI:15378"/>
        <dbReference type="ChEBI" id="CHEBI:30616"/>
        <dbReference type="ChEBI" id="CHEBI:32966"/>
        <dbReference type="ChEBI" id="CHEBI:57634"/>
        <dbReference type="ChEBI" id="CHEBI:456216"/>
        <dbReference type="EC" id="2.7.1.11"/>
    </reaction>
</comment>